<keyword evidence="1" id="KW-0472">Membrane</keyword>
<accession>A0A2S6H4B5</accession>
<keyword evidence="1" id="KW-0812">Transmembrane</keyword>
<organism evidence="2 3">
    <name type="scientific">Methylobacter tundripaludum</name>
    <dbReference type="NCBI Taxonomy" id="173365"/>
    <lineage>
        <taxon>Bacteria</taxon>
        <taxon>Pseudomonadati</taxon>
        <taxon>Pseudomonadota</taxon>
        <taxon>Gammaproteobacteria</taxon>
        <taxon>Methylococcales</taxon>
        <taxon>Methylococcaceae</taxon>
        <taxon>Methylobacter</taxon>
    </lineage>
</organism>
<keyword evidence="3" id="KW-1185">Reference proteome</keyword>
<dbReference type="Proteomes" id="UP000238071">
    <property type="component" value="Unassembled WGS sequence"/>
</dbReference>
<protein>
    <recommendedName>
        <fullName evidence="4">DUF1640 domain-containing protein</fullName>
    </recommendedName>
</protein>
<dbReference type="RefSeq" id="WP_104423268.1">
    <property type="nucleotide sequence ID" value="NZ_PTIY01000004.1"/>
</dbReference>
<feature type="transmembrane region" description="Helical" evidence="1">
    <location>
        <begin position="60"/>
        <end position="79"/>
    </location>
</feature>
<dbReference type="EMBL" id="PTIY01000004">
    <property type="protein sequence ID" value="PPK72332.1"/>
    <property type="molecule type" value="Genomic_DNA"/>
</dbReference>
<evidence type="ECO:0008006" key="4">
    <source>
        <dbReference type="Google" id="ProtNLM"/>
    </source>
</evidence>
<reference evidence="2 3" key="1">
    <citation type="submission" date="2018-02" db="EMBL/GenBank/DDBJ databases">
        <title>Subsurface microbial communities from deep shales in Ohio and West Virginia, USA.</title>
        <authorList>
            <person name="Wrighton K."/>
        </authorList>
    </citation>
    <scope>NUCLEOTIDE SEQUENCE [LARGE SCALE GENOMIC DNA]</scope>
    <source>
        <strain evidence="2 3">OWC-G53F</strain>
    </source>
</reference>
<sequence length="82" mass="8901">MTTITFDTLKFANTLKAAGVPPAQAEAEAVALSEVLKVNLKDLVTKEDMHRDMRDLEQRLIIKLGALITVAISIVAALVKLL</sequence>
<comment type="caution">
    <text evidence="2">The sequence shown here is derived from an EMBL/GenBank/DDBJ whole genome shotgun (WGS) entry which is preliminary data.</text>
</comment>
<keyword evidence="1" id="KW-1133">Transmembrane helix</keyword>
<evidence type="ECO:0000256" key="1">
    <source>
        <dbReference type="SAM" id="Phobius"/>
    </source>
</evidence>
<dbReference type="AlphaFoldDB" id="A0A2S6H4B5"/>
<name>A0A2S6H4B5_9GAMM</name>
<evidence type="ECO:0000313" key="2">
    <source>
        <dbReference type="EMBL" id="PPK72332.1"/>
    </source>
</evidence>
<dbReference type="Gene3D" id="1.20.5.340">
    <property type="match status" value="1"/>
</dbReference>
<evidence type="ECO:0000313" key="3">
    <source>
        <dbReference type="Proteomes" id="UP000238071"/>
    </source>
</evidence>
<dbReference type="OrthoDB" id="5569857at2"/>
<proteinExistence type="predicted"/>
<gene>
    <name evidence="2" type="ORF">B0F88_104125</name>
</gene>